<evidence type="ECO:0000313" key="1">
    <source>
        <dbReference type="EMBL" id="KAJ7540403.1"/>
    </source>
</evidence>
<evidence type="ECO:0000313" key="2">
    <source>
        <dbReference type="Proteomes" id="UP001162992"/>
    </source>
</evidence>
<accession>A0ACC2CEE6</accession>
<comment type="caution">
    <text evidence="1">The sequence shown here is derived from an EMBL/GenBank/DDBJ whole genome shotgun (WGS) entry which is preliminary data.</text>
</comment>
<protein>
    <submittedName>
        <fullName evidence="1">Uncharacterized protein</fullName>
    </submittedName>
</protein>
<organism evidence="1 2">
    <name type="scientific">Diphasiastrum complanatum</name>
    <name type="common">Issler's clubmoss</name>
    <name type="synonym">Lycopodium complanatum</name>
    <dbReference type="NCBI Taxonomy" id="34168"/>
    <lineage>
        <taxon>Eukaryota</taxon>
        <taxon>Viridiplantae</taxon>
        <taxon>Streptophyta</taxon>
        <taxon>Embryophyta</taxon>
        <taxon>Tracheophyta</taxon>
        <taxon>Lycopodiopsida</taxon>
        <taxon>Lycopodiales</taxon>
        <taxon>Lycopodiaceae</taxon>
        <taxon>Lycopodioideae</taxon>
        <taxon>Diphasiastrum</taxon>
    </lineage>
</organism>
<reference evidence="2" key="1">
    <citation type="journal article" date="2024" name="Proc. Natl. Acad. Sci. U.S.A.">
        <title>Extraordinary preservation of gene collinearity over three hundred million years revealed in homosporous lycophytes.</title>
        <authorList>
            <person name="Li C."/>
            <person name="Wickell D."/>
            <person name="Kuo L.Y."/>
            <person name="Chen X."/>
            <person name="Nie B."/>
            <person name="Liao X."/>
            <person name="Peng D."/>
            <person name="Ji J."/>
            <person name="Jenkins J."/>
            <person name="Williams M."/>
            <person name="Shu S."/>
            <person name="Plott C."/>
            <person name="Barry K."/>
            <person name="Rajasekar S."/>
            <person name="Grimwood J."/>
            <person name="Han X."/>
            <person name="Sun S."/>
            <person name="Hou Z."/>
            <person name="He W."/>
            <person name="Dai G."/>
            <person name="Sun C."/>
            <person name="Schmutz J."/>
            <person name="Leebens-Mack J.H."/>
            <person name="Li F.W."/>
            <person name="Wang L."/>
        </authorList>
    </citation>
    <scope>NUCLEOTIDE SEQUENCE [LARGE SCALE GENOMIC DNA]</scope>
    <source>
        <strain evidence="2">cv. PW_Plant_1</strain>
    </source>
</reference>
<gene>
    <name evidence="1" type="ORF">O6H91_10G013200</name>
</gene>
<name>A0ACC2CEE6_DIPCM</name>
<dbReference type="EMBL" id="CM055101">
    <property type="protein sequence ID" value="KAJ7540403.1"/>
    <property type="molecule type" value="Genomic_DNA"/>
</dbReference>
<dbReference type="Proteomes" id="UP001162992">
    <property type="component" value="Chromosome 10"/>
</dbReference>
<keyword evidence="2" id="KW-1185">Reference proteome</keyword>
<proteinExistence type="predicted"/>
<sequence length="636" mass="70083">MEVEKSIEDLLPGDIERAGLSPIDAANFYRQLGGIISEVGDSRPATWRRISKEMLLPVHPHSLHQLMYYSTYKHWDDSKYGPPPACFPTEESARESNLGRILEKYGPQLLGSSYRNPIESFPAFQKFSAEHPEVYWPIVFEDLNLFFHVQPNCILDKSDKSHPCGVWLPGAVLNVSECCLLPTKNKNDTVAVIWRDEDNDNLPPATLTLAELRLKVNRVANALDGLGLQRGDAIAIDMPMDVFAVIIYLAIILAGYVVVSIADSFVSNEIATRIRISKAKCIFTQDNIVRGGKVIPLYSRVVDANAPQIVVLPSNGKHIVVDLRNGDMAWESFLSLADKLSIPDEYVAVKQAIEAHTNILFSSGTTGKSHGTQATPIRCAGDAWAHYDIRPGDVFAWPTNLGWMMGPLLIFASLLNGAHNSDAGVTVLGTVPSMVKTWKKSSCMDFLDWSRIVYESCGGTELGSAFVQGCPLQPQAYATFSTPCMTTSFVIWMTEVQALTSLTSLGRHNEFSFSNLAVEQLGIIMILLETILIDLSIFDTCVYFLHYPDDQPCHGELALLPAMLGASNNLLNADHDAVYFKGMPAHNGVILRRHGDLFERTVGGFYKAQGRSDDTMNLGGIKISAVEIESLQHSSS</sequence>